<dbReference type="AntiFam" id="ANF00010">
    <property type="entry name" value="tRNA translation"/>
</dbReference>
<evidence type="ECO:0000313" key="1">
    <source>
        <dbReference type="EMBL" id="SAY91289.1"/>
    </source>
</evidence>
<name>A0AAX2BDR7_CITAM</name>
<dbReference type="AlphaFoldDB" id="A0AAX2BDR7"/>
<gene>
    <name evidence="1" type="ORF">CITRO92_0595</name>
</gene>
<organism evidence="1 2">
    <name type="scientific">Citrobacter amalonaticus</name>
    <dbReference type="NCBI Taxonomy" id="35703"/>
    <lineage>
        <taxon>Bacteria</taxon>
        <taxon>Pseudomonadati</taxon>
        <taxon>Pseudomonadota</taxon>
        <taxon>Gammaproteobacteria</taxon>
        <taxon>Enterobacterales</taxon>
        <taxon>Enterobacteriaceae</taxon>
        <taxon>Citrobacter</taxon>
    </lineage>
</organism>
<dbReference type="Proteomes" id="UP000245995">
    <property type="component" value="Chromosome CITRO92"/>
</dbReference>
<evidence type="ECO:0000313" key="2">
    <source>
        <dbReference type="Proteomes" id="UP000245995"/>
    </source>
</evidence>
<protein>
    <submittedName>
        <fullName evidence="1">Uncharacterized protein</fullName>
    </submittedName>
</protein>
<sequence length="90" mass="9826">MTVVHDYGLMRPVARIAQSVEQGIENPRVLGSIPSPGTTIHKASLKSGAFFFSGYGRFLVVATRYLFAGFHAISANVLCCQRHPYSLISL</sequence>
<dbReference type="EMBL" id="LT556085">
    <property type="protein sequence ID" value="SAY91289.1"/>
    <property type="molecule type" value="Genomic_DNA"/>
</dbReference>
<accession>A0AAX2BDR7</accession>
<reference evidence="1 2" key="1">
    <citation type="submission" date="2016-04" db="EMBL/GenBank/DDBJ databases">
        <authorList>
            <person name="Regsiter A."/>
            <person name="William W."/>
        </authorList>
    </citation>
    <scope>NUCLEOTIDE SEQUENCE [LARGE SCALE GENOMIC DNA]</scope>
    <source>
        <strain evidence="1 2">92</strain>
    </source>
</reference>
<proteinExistence type="predicted"/>